<keyword evidence="1" id="KW-0677">Repeat</keyword>
<dbReference type="InterPro" id="IPR050708">
    <property type="entry name" value="T6SS_VgrG/RHS"/>
</dbReference>
<dbReference type="HOGENOM" id="CLU_001218_1_2_11"/>
<dbReference type="eggNOG" id="COG3209">
    <property type="taxonomic scope" value="Bacteria"/>
</dbReference>
<feature type="domain" description="Novel toxin 21" evidence="3">
    <location>
        <begin position="1404"/>
        <end position="1480"/>
    </location>
</feature>
<dbReference type="InterPro" id="IPR038181">
    <property type="entry name" value="Ntox21_sf"/>
</dbReference>
<name>C7Q0B8_CATAD</name>
<feature type="region of interest" description="Disordered" evidence="2">
    <location>
        <begin position="132"/>
        <end position="153"/>
    </location>
</feature>
<dbReference type="PANTHER" id="PTHR32305">
    <property type="match status" value="1"/>
</dbReference>
<feature type="domain" description="Teneurin-like YD-shell" evidence="6">
    <location>
        <begin position="530"/>
        <end position="641"/>
    </location>
</feature>
<dbReference type="InterPro" id="IPR049082">
    <property type="entry name" value="T7SS_signal"/>
</dbReference>
<dbReference type="Pfam" id="PF25023">
    <property type="entry name" value="TEN_YD-shell"/>
    <property type="match status" value="3"/>
</dbReference>
<dbReference type="InterPro" id="IPR028190">
    <property type="entry name" value="Ntox21"/>
</dbReference>
<dbReference type="RefSeq" id="WP_015797175.1">
    <property type="nucleotide sequence ID" value="NC_013131.1"/>
</dbReference>
<dbReference type="Pfam" id="PF21725">
    <property type="entry name" value="T7SS_signal"/>
    <property type="match status" value="1"/>
</dbReference>
<dbReference type="InterPro" id="IPR006530">
    <property type="entry name" value="YD"/>
</dbReference>
<dbReference type="InterPro" id="IPR036689">
    <property type="entry name" value="ESAT-6-like_sf"/>
</dbReference>
<dbReference type="SUPFAM" id="SSF63829">
    <property type="entry name" value="Calcium-dependent phosphotriesterase"/>
    <property type="match status" value="1"/>
</dbReference>
<feature type="region of interest" description="Disordered" evidence="2">
    <location>
        <begin position="317"/>
        <end position="345"/>
    </location>
</feature>
<feature type="domain" description="Teneurin-like YD-shell" evidence="6">
    <location>
        <begin position="1031"/>
        <end position="1203"/>
    </location>
</feature>
<dbReference type="Gene3D" id="2.180.10.10">
    <property type="entry name" value="RHS repeat-associated core"/>
    <property type="match status" value="5"/>
</dbReference>
<keyword evidence="8" id="KW-1185">Reference proteome</keyword>
<dbReference type="Gene3D" id="3.10.380.20">
    <property type="entry name" value="Novel toxin 21 (CdiA), C-terminal domain"/>
    <property type="match status" value="1"/>
</dbReference>
<dbReference type="EMBL" id="CP001700">
    <property type="protein sequence ID" value="ACU77451.1"/>
    <property type="molecule type" value="Genomic_DNA"/>
</dbReference>
<reference evidence="7 8" key="1">
    <citation type="journal article" date="2009" name="Stand. Genomic Sci.">
        <title>Complete genome sequence of Catenulispora acidiphila type strain (ID 139908).</title>
        <authorList>
            <person name="Copeland A."/>
            <person name="Lapidus A."/>
            <person name="Glavina Del Rio T."/>
            <person name="Nolan M."/>
            <person name="Lucas S."/>
            <person name="Chen F."/>
            <person name="Tice H."/>
            <person name="Cheng J.F."/>
            <person name="Bruce D."/>
            <person name="Goodwin L."/>
            <person name="Pitluck S."/>
            <person name="Mikhailova N."/>
            <person name="Pati A."/>
            <person name="Ivanova N."/>
            <person name="Mavromatis K."/>
            <person name="Chen A."/>
            <person name="Palaniappan K."/>
            <person name="Chain P."/>
            <person name="Land M."/>
            <person name="Hauser L."/>
            <person name="Chang Y.J."/>
            <person name="Jeffries C.D."/>
            <person name="Chertkov O."/>
            <person name="Brettin T."/>
            <person name="Detter J.C."/>
            <person name="Han C."/>
            <person name="Ali Z."/>
            <person name="Tindall B.J."/>
            <person name="Goker M."/>
            <person name="Bristow J."/>
            <person name="Eisen J.A."/>
            <person name="Markowitz V."/>
            <person name="Hugenholtz P."/>
            <person name="Kyrpides N.C."/>
            <person name="Klenk H.P."/>
        </authorList>
    </citation>
    <scope>NUCLEOTIDE SEQUENCE [LARGE SCALE GENOMIC DNA]</scope>
    <source>
        <strain evidence="8">DSM 44928 / JCM 14897 / NBRC 102108 / NRRL B-24433 / ID139908</strain>
    </source>
</reference>
<feature type="domain" description="Teneurin-like YD-shell" evidence="6">
    <location>
        <begin position="851"/>
        <end position="1004"/>
    </location>
</feature>
<feature type="domain" description="Putative T7SS secretion signal" evidence="5">
    <location>
        <begin position="19"/>
        <end position="186"/>
    </location>
</feature>
<dbReference type="PANTHER" id="PTHR32305:SF15">
    <property type="entry name" value="PROTEIN RHSA-RELATED"/>
    <property type="match status" value="1"/>
</dbReference>
<evidence type="ECO:0000256" key="2">
    <source>
        <dbReference type="SAM" id="MobiDB-lite"/>
    </source>
</evidence>
<dbReference type="SUPFAM" id="SSF140453">
    <property type="entry name" value="EsxAB dimer-like"/>
    <property type="match status" value="1"/>
</dbReference>
<dbReference type="Pfam" id="PF05593">
    <property type="entry name" value="RHS_repeat"/>
    <property type="match status" value="3"/>
</dbReference>
<dbReference type="KEGG" id="cai:Caci_8635"/>
<dbReference type="InterPro" id="IPR022385">
    <property type="entry name" value="Rhs_assc_core"/>
</dbReference>
<sequence length="1489" mass="160653">MARPTGWDVLGLDGDPTPGVVESVQALAKAFGDFAHDAEAAYHSLNSFGSDATALQWVGQTADAFKGQFGPLPGRLQKLYTSYSEASDALSAYAPQLQAAQTKADTALRQAQDANSNLQRATSNANNAATDLKTAQQSHATTPNPQAVTDAQTAHDTAQTNLNNAKAHMAALAKQANDAYNDRINAAKTCGSALHHAQSDGIHNKHWWEHVGEVLSEVGGEIADIANELAPFLDILALATSWIPGVDVVTAALAEADNIIAIAGTAMKITGDAMQGHWGDALMGAGMLGLQFVGGRMLGKLGGEAEGEGRNLLGSAEKDAEGDAASTAERGGQEVDGNAGATTDGDPVDVVSGQMLTWDDDVVLPGVLPLILRRAYASKYDTGRLFGPGWASTLDQRLSVNAAGIHFVGDDAQTLHYALPSEPGDTVYPREGAPWPLVWDTAADEIRISDPIRGYTWHFPTVHYSEDTGQIRDLIAMSDRSGNRVEYIRDALGTPVEVRHSGGYRVAVDLRETASGQRISALRLVGDDAESALLIGFGYDERGRLSRVMDPEGNSLQYSWDEQNRITGWQDRLGMDYHYTYDERGRVVHGQGNHGFLTASFDYHDEERFTLVTDSDGNVTRYGYDERGRIVAVTDPAGNVELRELDRYGNQLSVVDEMGRATTFERDGLGQVLRSVMADGAETTTTWAAPGLPEQITDAIGAVWQYSYDAMGRLATETDPLGAVTSYEYTANGYLSRMTDPAGHAITVECDAVGLPVRVMDPDGSVTTTTRDAAGRISTLTDGSGRVTEQHYDSRGNLLTRIMPDGATWTFSYDLESNLSGEQAPDGSVRTWQYTFLNTLVGRTEADGAAYRFAYDGQMRLTTVTGPTGAAWRYEYNPVGHLVAETDFNGRRIDYERDAVGQMTVLSQAEGRRQQFLHDPVGRVLAMDADGDVTRYSFDAAGRMIAATAPGTELSRTYDAVGRLVTETVDGHAVSYRYDAAGRAAGLRLSQGHEASWEFSPGGALTRLSSSGHEIAFTTDAAGRATGWVADRKLSMTRGFDAAGRLAAQRVTFGTSALVARDFAYSPTDLLSEIRDVRTGTRRFELTKAGRVAGVQAEGWHESYAYDALGNLASTNSQNSESVVYVHDGTLISSAGRTVYRHDAMGRVVSKTRRLLSGGTKTWDYRWDARNRLVAARTPENVVWTYQYDPLGRRVGKVRLNGDGSVAEQIRFTWDKTRLAAVTAADGTVTTWDYLPDTFTPIAQHTHTPAAGSVDPDVAVTYDVAPVSASEPDFALVVTDPVGTPTELVSADGHVVWQQRRASIWGLPADIVPPDADEFPLRFPGQYHDSETGLHYNLNRYYDPEAAAYLTPDPLGLEPAPNQYGYVGNPLADSDPLGLYPASGNARGGNGSNENVMPKSQADDVAKYLGYKKTKEMSAGKQPIWVNKKAGGGQPKYITYDRTGHSGGIFKGASFEKPFQTTKDTGRDGTYDLDVDGSGNVSGLKWVAK</sequence>
<dbReference type="InterPro" id="IPR045351">
    <property type="entry name" value="DUF6531"/>
</dbReference>
<dbReference type="NCBIfam" id="TIGR03696">
    <property type="entry name" value="Rhs_assc_core"/>
    <property type="match status" value="1"/>
</dbReference>
<dbReference type="Pfam" id="PF20148">
    <property type="entry name" value="DUF6531"/>
    <property type="match status" value="1"/>
</dbReference>
<dbReference type="NCBIfam" id="TIGR01643">
    <property type="entry name" value="YD_repeat_2x"/>
    <property type="match status" value="10"/>
</dbReference>
<evidence type="ECO:0000313" key="8">
    <source>
        <dbReference type="Proteomes" id="UP000000851"/>
    </source>
</evidence>
<evidence type="ECO:0000259" key="6">
    <source>
        <dbReference type="Pfam" id="PF25023"/>
    </source>
</evidence>
<dbReference type="Proteomes" id="UP000000851">
    <property type="component" value="Chromosome"/>
</dbReference>
<dbReference type="InterPro" id="IPR056823">
    <property type="entry name" value="TEN-like_YD-shell"/>
</dbReference>
<evidence type="ECO:0000313" key="7">
    <source>
        <dbReference type="EMBL" id="ACU77451.1"/>
    </source>
</evidence>
<dbReference type="STRING" id="479433.Caci_8635"/>
<dbReference type="InterPro" id="IPR031325">
    <property type="entry name" value="RHS_repeat"/>
</dbReference>
<accession>C7Q0B8</accession>
<dbReference type="Pfam" id="PF15526">
    <property type="entry name" value="Ntox21"/>
    <property type="match status" value="1"/>
</dbReference>
<organism evidence="7 8">
    <name type="scientific">Catenulispora acidiphila (strain DSM 44928 / JCM 14897 / NBRC 102108 / NRRL B-24433 / ID139908)</name>
    <dbReference type="NCBI Taxonomy" id="479433"/>
    <lineage>
        <taxon>Bacteria</taxon>
        <taxon>Bacillati</taxon>
        <taxon>Actinomycetota</taxon>
        <taxon>Actinomycetes</taxon>
        <taxon>Catenulisporales</taxon>
        <taxon>Catenulisporaceae</taxon>
        <taxon>Catenulispora</taxon>
    </lineage>
</organism>
<evidence type="ECO:0000259" key="3">
    <source>
        <dbReference type="Pfam" id="PF15526"/>
    </source>
</evidence>
<dbReference type="CDD" id="cd20685">
    <property type="entry name" value="CdiA-CT_Ecl_RNase-like"/>
    <property type="match status" value="1"/>
</dbReference>
<dbReference type="OrthoDB" id="3881096at2"/>
<evidence type="ECO:0000259" key="5">
    <source>
        <dbReference type="Pfam" id="PF21725"/>
    </source>
</evidence>
<feature type="domain" description="DUF6531" evidence="4">
    <location>
        <begin position="345"/>
        <end position="417"/>
    </location>
</feature>
<gene>
    <name evidence="7" type="ordered locus">Caci_8635</name>
</gene>
<dbReference type="InParanoid" id="C7Q0B8"/>
<proteinExistence type="predicted"/>
<feature type="compositionally biased region" description="Polar residues" evidence="2">
    <location>
        <begin position="132"/>
        <end position="145"/>
    </location>
</feature>
<evidence type="ECO:0000259" key="4">
    <source>
        <dbReference type="Pfam" id="PF20148"/>
    </source>
</evidence>
<protein>
    <submittedName>
        <fullName evidence="7">YD repeat protein</fullName>
    </submittedName>
</protein>
<evidence type="ECO:0000256" key="1">
    <source>
        <dbReference type="ARBA" id="ARBA00022737"/>
    </source>
</evidence>